<dbReference type="CDD" id="cd06532">
    <property type="entry name" value="Glyco_transf_25"/>
    <property type="match status" value="1"/>
</dbReference>
<proteinExistence type="predicted"/>
<dbReference type="InterPro" id="IPR002654">
    <property type="entry name" value="Glyco_trans_25"/>
</dbReference>
<accession>A0ABV7WY83</accession>
<keyword evidence="3" id="KW-1185">Reference proteome</keyword>
<reference evidence="3" key="1">
    <citation type="journal article" date="2019" name="Int. J. Syst. Evol. Microbiol.">
        <title>The Global Catalogue of Microorganisms (GCM) 10K type strain sequencing project: providing services to taxonomists for standard genome sequencing and annotation.</title>
        <authorList>
            <consortium name="The Broad Institute Genomics Platform"/>
            <consortium name="The Broad Institute Genome Sequencing Center for Infectious Disease"/>
            <person name="Wu L."/>
            <person name="Ma J."/>
        </authorList>
    </citation>
    <scope>NUCLEOTIDE SEQUENCE [LARGE SCALE GENOMIC DNA]</scope>
    <source>
        <strain evidence="3">KCTC 42281</strain>
    </source>
</reference>
<dbReference type="EMBL" id="JBHRYD010000001">
    <property type="protein sequence ID" value="MFC3703882.1"/>
    <property type="molecule type" value="Genomic_DNA"/>
</dbReference>
<dbReference type="Proteomes" id="UP001595613">
    <property type="component" value="Unassembled WGS sequence"/>
</dbReference>
<comment type="caution">
    <text evidence="2">The sequence shown here is derived from an EMBL/GenBank/DDBJ whole genome shotgun (WGS) entry which is preliminary data.</text>
</comment>
<evidence type="ECO:0000259" key="1">
    <source>
        <dbReference type="Pfam" id="PF01755"/>
    </source>
</evidence>
<dbReference type="Pfam" id="PF01755">
    <property type="entry name" value="Glyco_transf_25"/>
    <property type="match status" value="1"/>
</dbReference>
<evidence type="ECO:0000313" key="2">
    <source>
        <dbReference type="EMBL" id="MFC3703882.1"/>
    </source>
</evidence>
<protein>
    <submittedName>
        <fullName evidence="2">Glycosyltransferase family 25 protein</fullName>
    </submittedName>
</protein>
<name>A0ABV7WY83_9HYPH</name>
<sequence>MIPIYYINLDTRKDREKFMRQQFEEIELHAERVPAISSEDIEAIRANWKIFPEHMSMAEVACTLSHVKAWESLLMSGAPAALILEDDAVLSPDLSRLLSWELYERYFPSIIKFETFRKTIRMGSSKLISKKYSMGRLLSNHEGTAAYIIERNYAKKCIELSKINIDIADTFLFQNSQSKIKNTKIFQLTPAPCIQVTRLSHFGETSLIESDIATARDNRRAAGVGKSVFIPGRSTNPWNRRISLLQYYFLDPLAAFYPKIEVPFSEDTENQAPST</sequence>
<organism evidence="2 3">
    <name type="scientific">Devosia honganensis</name>
    <dbReference type="NCBI Taxonomy" id="1610527"/>
    <lineage>
        <taxon>Bacteria</taxon>
        <taxon>Pseudomonadati</taxon>
        <taxon>Pseudomonadota</taxon>
        <taxon>Alphaproteobacteria</taxon>
        <taxon>Hyphomicrobiales</taxon>
        <taxon>Devosiaceae</taxon>
        <taxon>Devosia</taxon>
    </lineage>
</organism>
<gene>
    <name evidence="2" type="ORF">ACFOOL_03825</name>
</gene>
<evidence type="ECO:0000313" key="3">
    <source>
        <dbReference type="Proteomes" id="UP001595613"/>
    </source>
</evidence>
<feature type="domain" description="Glycosyl transferase family 25" evidence="1">
    <location>
        <begin position="1"/>
        <end position="164"/>
    </location>
</feature>